<organism evidence="1 2">
    <name type="scientific">Pleurostoma richardsiae</name>
    <dbReference type="NCBI Taxonomy" id="41990"/>
    <lineage>
        <taxon>Eukaryota</taxon>
        <taxon>Fungi</taxon>
        <taxon>Dikarya</taxon>
        <taxon>Ascomycota</taxon>
        <taxon>Pezizomycotina</taxon>
        <taxon>Sordariomycetes</taxon>
        <taxon>Sordariomycetidae</taxon>
        <taxon>Calosphaeriales</taxon>
        <taxon>Pleurostomataceae</taxon>
        <taxon>Pleurostoma</taxon>
    </lineage>
</organism>
<dbReference type="AlphaFoldDB" id="A0AA38S1P0"/>
<evidence type="ECO:0000313" key="2">
    <source>
        <dbReference type="Proteomes" id="UP001174694"/>
    </source>
</evidence>
<accession>A0AA38S1P0</accession>
<reference evidence="1" key="1">
    <citation type="submission" date="2022-07" db="EMBL/GenBank/DDBJ databases">
        <title>Fungi with potential for degradation of polypropylene.</title>
        <authorList>
            <person name="Gostincar C."/>
        </authorList>
    </citation>
    <scope>NUCLEOTIDE SEQUENCE</scope>
    <source>
        <strain evidence="1">EXF-13308</strain>
    </source>
</reference>
<gene>
    <name evidence="1" type="ORF">NKR23_g4684</name>
</gene>
<dbReference type="Proteomes" id="UP001174694">
    <property type="component" value="Unassembled WGS sequence"/>
</dbReference>
<dbReference type="EMBL" id="JANBVO010000011">
    <property type="protein sequence ID" value="KAJ9149004.1"/>
    <property type="molecule type" value="Genomic_DNA"/>
</dbReference>
<proteinExistence type="predicted"/>
<keyword evidence="2" id="KW-1185">Reference proteome</keyword>
<name>A0AA38S1P0_9PEZI</name>
<evidence type="ECO:0000313" key="1">
    <source>
        <dbReference type="EMBL" id="KAJ9149004.1"/>
    </source>
</evidence>
<protein>
    <submittedName>
        <fullName evidence="1">Uncharacterized protein</fullName>
    </submittedName>
</protein>
<sequence>MRNWDVCGEMKKVGGEHELAIDSSICRFRLTQGPRCHFSMFEDFGMGQPDCVARSTLRTYANPSHEVLAKIKDPLLAGASPGFDAFDLLNTAYGRPIGRSENLCVEQGSYDRMPGVIIEACRRPARRISAIVVGFAIVDFRPDHSTDAALSLVISCDRLGRSVFVGDDELSDDAERVAPDIASPPEEAEPTREPSLAYVRAEHVYADFEVFRNIEGLIWQFVMVARPTRRKHMVTDALAINLSLVNAVGGNVEPCSVNRRWHMELPAKKERLMRQVRFLPTRTLNQRTGPILRVQKACLDSGTLRPGCRGTLLCVGSNANGSRLSRDKWTAGPRDEHALIRVYAV</sequence>
<comment type="caution">
    <text evidence="1">The sequence shown here is derived from an EMBL/GenBank/DDBJ whole genome shotgun (WGS) entry which is preliminary data.</text>
</comment>